<feature type="region of interest" description="Disordered" evidence="1">
    <location>
        <begin position="1"/>
        <end position="33"/>
    </location>
</feature>
<dbReference type="EMBL" id="DUZY01000004">
    <property type="protein sequence ID" value="DAD36511.1"/>
    <property type="molecule type" value="Genomic_DNA"/>
</dbReference>
<accession>A0A822YYD2</accession>
<comment type="caution">
    <text evidence="2">The sequence shown here is derived from an EMBL/GenBank/DDBJ whole genome shotgun (WGS) entry which is preliminary data.</text>
</comment>
<dbReference type="Proteomes" id="UP000607653">
    <property type="component" value="Unassembled WGS sequence"/>
</dbReference>
<organism evidence="2 3">
    <name type="scientific">Nelumbo nucifera</name>
    <name type="common">Sacred lotus</name>
    <dbReference type="NCBI Taxonomy" id="4432"/>
    <lineage>
        <taxon>Eukaryota</taxon>
        <taxon>Viridiplantae</taxon>
        <taxon>Streptophyta</taxon>
        <taxon>Embryophyta</taxon>
        <taxon>Tracheophyta</taxon>
        <taxon>Spermatophyta</taxon>
        <taxon>Magnoliopsida</taxon>
        <taxon>Proteales</taxon>
        <taxon>Nelumbonaceae</taxon>
        <taxon>Nelumbo</taxon>
    </lineage>
</organism>
<proteinExistence type="predicted"/>
<evidence type="ECO:0000313" key="3">
    <source>
        <dbReference type="Proteomes" id="UP000607653"/>
    </source>
</evidence>
<name>A0A822YYD2_NELNU</name>
<protein>
    <submittedName>
        <fullName evidence="2">Uncharacterized protein</fullName>
    </submittedName>
</protein>
<evidence type="ECO:0000313" key="2">
    <source>
        <dbReference type="EMBL" id="DAD36511.1"/>
    </source>
</evidence>
<reference evidence="2 3" key="1">
    <citation type="journal article" date="2020" name="Mol. Biol. Evol.">
        <title>Distinct Expression and Methylation Patterns for Genes with Different Fates following a Single Whole-Genome Duplication in Flowering Plants.</title>
        <authorList>
            <person name="Shi T."/>
            <person name="Rahmani R.S."/>
            <person name="Gugger P.F."/>
            <person name="Wang M."/>
            <person name="Li H."/>
            <person name="Zhang Y."/>
            <person name="Li Z."/>
            <person name="Wang Q."/>
            <person name="Van de Peer Y."/>
            <person name="Marchal K."/>
            <person name="Chen J."/>
        </authorList>
    </citation>
    <scope>NUCLEOTIDE SEQUENCE [LARGE SCALE GENOMIC DNA]</scope>
    <source>
        <tissue evidence="2">Leaf</tissue>
    </source>
</reference>
<keyword evidence="3" id="KW-1185">Reference proteome</keyword>
<evidence type="ECO:0000256" key="1">
    <source>
        <dbReference type="SAM" id="MobiDB-lite"/>
    </source>
</evidence>
<gene>
    <name evidence="2" type="ORF">HUJ06_007152</name>
</gene>
<sequence>MSKTIQRTEVRGNGRMREEEKEKEWSKTRSQMRGFSSVAADLPLAVAGV</sequence>
<feature type="compositionally biased region" description="Basic and acidic residues" evidence="1">
    <location>
        <begin position="1"/>
        <end position="27"/>
    </location>
</feature>
<dbReference type="AlphaFoldDB" id="A0A822YYD2"/>